<dbReference type="KEGG" id="rba:RB10124"/>
<dbReference type="Gene3D" id="2.130.10.10">
    <property type="entry name" value="YVTN repeat-like/Quinoprotein amine dehydrogenase"/>
    <property type="match status" value="1"/>
</dbReference>
<dbReference type="STRING" id="243090.RB10124"/>
<dbReference type="AlphaFoldDB" id="Q7UKJ0"/>
<dbReference type="Gene3D" id="2.40.10.480">
    <property type="match status" value="1"/>
</dbReference>
<dbReference type="PATRIC" id="fig|243090.15.peg.4885"/>
<dbReference type="SMART" id="SM00564">
    <property type="entry name" value="PQQ"/>
    <property type="match status" value="3"/>
</dbReference>
<dbReference type="EMBL" id="BX294150">
    <property type="protein sequence ID" value="CAD76643.1"/>
    <property type="molecule type" value="Genomic_DNA"/>
</dbReference>
<evidence type="ECO:0000259" key="1">
    <source>
        <dbReference type="Pfam" id="PF13360"/>
    </source>
</evidence>
<gene>
    <name evidence="2" type="ordered locus">RB10124</name>
</gene>
<accession>Q7UKJ0</accession>
<evidence type="ECO:0000313" key="3">
    <source>
        <dbReference type="Proteomes" id="UP000001025"/>
    </source>
</evidence>
<dbReference type="eggNOG" id="COG1520">
    <property type="taxonomic scope" value="Bacteria"/>
</dbReference>
<dbReference type="SUPFAM" id="SSF50998">
    <property type="entry name" value="Quinoprotein alcohol dehydrogenase-like"/>
    <property type="match status" value="1"/>
</dbReference>
<organism evidence="2 3">
    <name type="scientific">Rhodopirellula baltica (strain DSM 10527 / NCIMB 13988 / SH1)</name>
    <dbReference type="NCBI Taxonomy" id="243090"/>
    <lineage>
        <taxon>Bacteria</taxon>
        <taxon>Pseudomonadati</taxon>
        <taxon>Planctomycetota</taxon>
        <taxon>Planctomycetia</taxon>
        <taxon>Pirellulales</taxon>
        <taxon>Pirellulaceae</taxon>
        <taxon>Rhodopirellula</taxon>
    </lineage>
</organism>
<sequence>MRWFAKVPRRNFTKSSDLPRLHTTTERAIMLRRLRILPSFESVRPILAKLNRFAATSLMLGTITLATSTLGTSLLAGDADWPQWRGPARDGKAADQSLLQTWPEGGPELKWTFSTAGRGYSSTTIVDGKLFSMGSDEQNCYAICIDAKSGQSIWQVPISRAGTGDDYNTGWGGGPRSTPTVDGDQVFVMSDVGVVSALRREDGAKLWSVDLVADYGGEIPKWGYSESALIDGDRVVVTPGRSNFMIALDRQTGKLLWQSKGVDSVAHYVSAMKGSIGDVDYYVTAGSIGVVAFDCQSGEKLFGNELSGNKVATIPTPLILGDHIYHTSDYGAGNVLLKLTSAGNGINAEQVYHLDGKSMMNHHGGVVAVDGTIYGLTKASGGVWMAQDIKSGDTLWQEKLRPNTSGSICFADGCLYCYNDKDGTVVLLEPNKDRWSPLGKLTIPRETDLPRGSGAIWAHPVVADQTLFIRDQNLIFAFDIAR</sequence>
<dbReference type="HOGENOM" id="CLU_027480_2_2_0"/>
<dbReference type="EnsemblBacteria" id="CAD76643">
    <property type="protein sequence ID" value="CAD76643"/>
    <property type="gene ID" value="RB10124"/>
</dbReference>
<name>Q7UKJ0_RHOBA</name>
<dbReference type="Pfam" id="PF13360">
    <property type="entry name" value="PQQ_2"/>
    <property type="match status" value="1"/>
</dbReference>
<dbReference type="InterPro" id="IPR011047">
    <property type="entry name" value="Quinoprotein_ADH-like_sf"/>
</dbReference>
<reference evidence="2 3" key="1">
    <citation type="journal article" date="2003" name="Proc. Natl. Acad. Sci. U.S.A.">
        <title>Complete genome sequence of the marine planctomycete Pirellula sp. strain 1.</title>
        <authorList>
            <person name="Gloeckner F.O."/>
            <person name="Kube M."/>
            <person name="Bauer M."/>
            <person name="Teeling H."/>
            <person name="Lombardot T."/>
            <person name="Ludwig W."/>
            <person name="Gade D."/>
            <person name="Beck A."/>
            <person name="Borzym K."/>
            <person name="Heitmann K."/>
            <person name="Rabus R."/>
            <person name="Schlesner H."/>
            <person name="Amann R."/>
            <person name="Reinhardt R."/>
        </authorList>
    </citation>
    <scope>NUCLEOTIDE SEQUENCE [LARGE SCALE GENOMIC DNA]</scope>
    <source>
        <strain evidence="3">DSM 10527 / NCIMB 13988 / SH1</strain>
    </source>
</reference>
<dbReference type="InParanoid" id="Q7UKJ0"/>
<dbReference type="InterPro" id="IPR015943">
    <property type="entry name" value="WD40/YVTN_repeat-like_dom_sf"/>
</dbReference>
<proteinExistence type="predicted"/>
<dbReference type="InterPro" id="IPR018391">
    <property type="entry name" value="PQQ_b-propeller_rpt"/>
</dbReference>
<evidence type="ECO:0000313" key="2">
    <source>
        <dbReference type="EMBL" id="CAD76643.1"/>
    </source>
</evidence>
<protein>
    <submittedName>
        <fullName evidence="2">Probable polyvinylalcohol dehydrogenase</fullName>
    </submittedName>
</protein>
<dbReference type="InterPro" id="IPR002372">
    <property type="entry name" value="PQQ_rpt_dom"/>
</dbReference>
<dbReference type="PANTHER" id="PTHR34512">
    <property type="entry name" value="CELL SURFACE PROTEIN"/>
    <property type="match status" value="1"/>
</dbReference>
<dbReference type="OrthoDB" id="229752at2"/>
<keyword evidence="3" id="KW-1185">Reference proteome</keyword>
<dbReference type="PANTHER" id="PTHR34512:SF30">
    <property type="entry name" value="OUTER MEMBRANE PROTEIN ASSEMBLY FACTOR BAMB"/>
    <property type="match status" value="1"/>
</dbReference>
<feature type="domain" description="Pyrrolo-quinoline quinone repeat" evidence="1">
    <location>
        <begin position="144"/>
        <end position="382"/>
    </location>
</feature>
<dbReference type="Proteomes" id="UP000001025">
    <property type="component" value="Chromosome"/>
</dbReference>